<evidence type="ECO:0000313" key="9">
    <source>
        <dbReference type="EMBL" id="SCC82581.1"/>
    </source>
</evidence>
<dbReference type="OrthoDB" id="9815791at2"/>
<evidence type="ECO:0000259" key="7">
    <source>
        <dbReference type="Pfam" id="PF25137"/>
    </source>
</evidence>
<dbReference type="EMBL" id="LJSX01000001">
    <property type="protein sequence ID" value="KPQ12742.1"/>
    <property type="molecule type" value="Genomic_DNA"/>
</dbReference>
<gene>
    <name evidence="9" type="ORF">GA0071312_3587</name>
    <name evidence="8" type="ORF">HLUCCO17_01205</name>
</gene>
<dbReference type="Gene3D" id="3.40.50.1970">
    <property type="match status" value="1"/>
</dbReference>
<evidence type="ECO:0000313" key="11">
    <source>
        <dbReference type="Proteomes" id="UP000182800"/>
    </source>
</evidence>
<name>A0A0P7XBM3_9HYPH</name>
<evidence type="ECO:0000313" key="8">
    <source>
        <dbReference type="EMBL" id="KPQ12742.1"/>
    </source>
</evidence>
<evidence type="ECO:0000313" key="10">
    <source>
        <dbReference type="Proteomes" id="UP000050497"/>
    </source>
</evidence>
<dbReference type="RefSeq" id="WP_074446385.1">
    <property type="nucleotide sequence ID" value="NZ_FMBM01000003.1"/>
</dbReference>
<sequence>MSLITYLTTIRFGRGVIGQLREDIAACGMTKPLVVTDKGIVAAGLLAKLEAAMGGAAPAIFDGVETNPTEAATLEALAVYRAAGCDGVIGFGGGSPIDLAKAVALLATHPEPLSQYALIDGGLAKITAAIAPIIAIPTTAGTGSEVGRAALMNLADGRKVGIVAPHMIPQRAICDPDLTAGMPPRLTAATGMDALSHCIETFLSPRFNPPADAIALDGAGRIMRHLERAVADGADMVAREELMIGALMGGMCFQKGLGAVHGLSHALGSLKEPSLHHGTLNAVVLPPVLRFNEGHADDKYPRLARAMGLAENADVAGEIAALNARIGMPADLAEMGVGKQVIADIAQKAERDHSTATNPRPVTAADYAAMLEALTG</sequence>
<proteinExistence type="inferred from homology"/>
<dbReference type="FunFam" id="3.40.50.1970:FF:000003">
    <property type="entry name" value="Alcohol dehydrogenase, iron-containing"/>
    <property type="match status" value="1"/>
</dbReference>
<feature type="domain" description="Alcohol dehydrogenase iron-type/glycerol dehydrogenase GldA" evidence="6">
    <location>
        <begin position="8"/>
        <end position="176"/>
    </location>
</feature>
<reference evidence="9 11" key="2">
    <citation type="submission" date="2016-08" db="EMBL/GenBank/DDBJ databases">
        <authorList>
            <person name="Varghese N."/>
            <person name="Submissions Spin"/>
        </authorList>
    </citation>
    <scope>NUCLEOTIDE SEQUENCE [LARGE SCALE GENOMIC DNA]</scope>
    <source>
        <strain evidence="9 11">HL-109</strain>
    </source>
</reference>
<dbReference type="CDD" id="cd14861">
    <property type="entry name" value="Fe-ADH-like"/>
    <property type="match status" value="1"/>
</dbReference>
<dbReference type="GO" id="GO:0004022">
    <property type="term" value="F:alcohol dehydrogenase (NAD+) activity"/>
    <property type="evidence" value="ECO:0007669"/>
    <property type="project" value="UniProtKB-EC"/>
</dbReference>
<evidence type="ECO:0000256" key="4">
    <source>
        <dbReference type="ARBA" id="ARBA00023027"/>
    </source>
</evidence>
<dbReference type="InterPro" id="IPR001670">
    <property type="entry name" value="ADH_Fe/GldA"/>
</dbReference>
<dbReference type="Proteomes" id="UP000182800">
    <property type="component" value="Unassembled WGS sequence"/>
</dbReference>
<dbReference type="InterPro" id="IPR039697">
    <property type="entry name" value="Alcohol_dehydrogenase_Fe"/>
</dbReference>
<keyword evidence="3" id="KW-0560">Oxidoreductase</keyword>
<keyword evidence="4" id="KW-0520">NAD</keyword>
<organism evidence="8 10">
    <name type="scientific">Saliniramus fredricksonii</name>
    <dbReference type="NCBI Taxonomy" id="1653334"/>
    <lineage>
        <taxon>Bacteria</taxon>
        <taxon>Pseudomonadati</taxon>
        <taxon>Pseudomonadota</taxon>
        <taxon>Alphaproteobacteria</taxon>
        <taxon>Hyphomicrobiales</taxon>
        <taxon>Salinarimonadaceae</taxon>
        <taxon>Saliniramus</taxon>
    </lineage>
</organism>
<dbReference type="EMBL" id="FMBM01000003">
    <property type="protein sequence ID" value="SCC82581.1"/>
    <property type="molecule type" value="Genomic_DNA"/>
</dbReference>
<evidence type="ECO:0000259" key="6">
    <source>
        <dbReference type="Pfam" id="PF00465"/>
    </source>
</evidence>
<dbReference type="PATRIC" id="fig|1653334.4.peg.2000"/>
<dbReference type="PANTHER" id="PTHR11496">
    <property type="entry name" value="ALCOHOL DEHYDROGENASE"/>
    <property type="match status" value="1"/>
</dbReference>
<dbReference type="STRING" id="1653334.GA0071312_3587"/>
<dbReference type="Pfam" id="PF25137">
    <property type="entry name" value="ADH_Fe_C"/>
    <property type="match status" value="1"/>
</dbReference>
<dbReference type="Pfam" id="PF00465">
    <property type="entry name" value="Fe-ADH"/>
    <property type="match status" value="1"/>
</dbReference>
<dbReference type="PANTHER" id="PTHR11496:SF102">
    <property type="entry name" value="ALCOHOL DEHYDROGENASE 4"/>
    <property type="match status" value="1"/>
</dbReference>
<dbReference type="Gene3D" id="1.20.1090.10">
    <property type="entry name" value="Dehydroquinate synthase-like - alpha domain"/>
    <property type="match status" value="1"/>
</dbReference>
<feature type="domain" description="Fe-containing alcohol dehydrogenase-like C-terminal" evidence="7">
    <location>
        <begin position="187"/>
        <end position="373"/>
    </location>
</feature>
<dbReference type="Proteomes" id="UP000050497">
    <property type="component" value="Unassembled WGS sequence"/>
</dbReference>
<dbReference type="InterPro" id="IPR056798">
    <property type="entry name" value="ADH_Fe_C"/>
</dbReference>
<dbReference type="PROSITE" id="PS00913">
    <property type="entry name" value="ADH_IRON_1"/>
    <property type="match status" value="1"/>
</dbReference>
<evidence type="ECO:0000256" key="1">
    <source>
        <dbReference type="ARBA" id="ARBA00001962"/>
    </source>
</evidence>
<reference evidence="8 10" key="1">
    <citation type="submission" date="2015-09" db="EMBL/GenBank/DDBJ databases">
        <title>Identification and resolution of microdiversity through metagenomic sequencing of parallel consortia.</title>
        <authorList>
            <person name="Nelson W.C."/>
            <person name="Romine M.F."/>
            <person name="Lindemann S.R."/>
        </authorList>
    </citation>
    <scope>NUCLEOTIDE SEQUENCE [LARGE SCALE GENOMIC DNA]</scope>
    <source>
        <strain evidence="8">HL-109</strain>
    </source>
</reference>
<dbReference type="SUPFAM" id="SSF56796">
    <property type="entry name" value="Dehydroquinate synthase-like"/>
    <property type="match status" value="1"/>
</dbReference>
<comment type="catalytic activity">
    <reaction evidence="5">
        <text>a primary alcohol + NAD(+) = an aldehyde + NADH + H(+)</text>
        <dbReference type="Rhea" id="RHEA:10736"/>
        <dbReference type="ChEBI" id="CHEBI:15378"/>
        <dbReference type="ChEBI" id="CHEBI:15734"/>
        <dbReference type="ChEBI" id="CHEBI:17478"/>
        <dbReference type="ChEBI" id="CHEBI:57540"/>
        <dbReference type="ChEBI" id="CHEBI:57945"/>
        <dbReference type="EC" id="1.1.1.1"/>
    </reaction>
</comment>
<evidence type="ECO:0000256" key="2">
    <source>
        <dbReference type="ARBA" id="ARBA00007358"/>
    </source>
</evidence>
<comment type="cofactor">
    <cofactor evidence="1">
        <name>Fe cation</name>
        <dbReference type="ChEBI" id="CHEBI:24875"/>
    </cofactor>
</comment>
<evidence type="ECO:0000256" key="5">
    <source>
        <dbReference type="ARBA" id="ARBA00049243"/>
    </source>
</evidence>
<accession>A0A0P7XBM3</accession>
<keyword evidence="11" id="KW-1185">Reference proteome</keyword>
<dbReference type="AlphaFoldDB" id="A0A0P7XBM3"/>
<dbReference type="GO" id="GO:0046872">
    <property type="term" value="F:metal ion binding"/>
    <property type="evidence" value="ECO:0007669"/>
    <property type="project" value="InterPro"/>
</dbReference>
<comment type="similarity">
    <text evidence="2">Belongs to the iron-containing alcohol dehydrogenase family.</text>
</comment>
<dbReference type="InterPro" id="IPR018211">
    <property type="entry name" value="ADH_Fe_CS"/>
</dbReference>
<comment type="caution">
    <text evidence="8">The sequence shown here is derived from an EMBL/GenBank/DDBJ whole genome shotgun (WGS) entry which is preliminary data.</text>
</comment>
<evidence type="ECO:0000256" key="3">
    <source>
        <dbReference type="ARBA" id="ARBA00023002"/>
    </source>
</evidence>
<protein>
    <submittedName>
        <fullName evidence="8">Alcohol dehydrogenase, class IV</fullName>
    </submittedName>
</protein>